<organism evidence="2 3">
    <name type="scientific">Adineta steineri</name>
    <dbReference type="NCBI Taxonomy" id="433720"/>
    <lineage>
        <taxon>Eukaryota</taxon>
        <taxon>Metazoa</taxon>
        <taxon>Spiralia</taxon>
        <taxon>Gnathifera</taxon>
        <taxon>Rotifera</taxon>
        <taxon>Eurotatoria</taxon>
        <taxon>Bdelloidea</taxon>
        <taxon>Adinetida</taxon>
        <taxon>Adinetidae</taxon>
        <taxon>Adineta</taxon>
    </lineage>
</organism>
<dbReference type="SUPFAM" id="SSF69318">
    <property type="entry name" value="Integrin alpha N-terminal domain"/>
    <property type="match status" value="1"/>
</dbReference>
<dbReference type="InterPro" id="IPR028994">
    <property type="entry name" value="Integrin_alpha_N"/>
</dbReference>
<dbReference type="EMBL" id="CAJNOE010001681">
    <property type="protein sequence ID" value="CAF1442847.1"/>
    <property type="molecule type" value="Genomic_DNA"/>
</dbReference>
<gene>
    <name evidence="2" type="ORF">IZO911_LOCUS41900</name>
</gene>
<protein>
    <recommendedName>
        <fullName evidence="4">VCBS repeat-containing protein</fullName>
    </recommendedName>
</protein>
<name>A0A815NWC3_9BILA</name>
<reference evidence="2" key="1">
    <citation type="submission" date="2021-02" db="EMBL/GenBank/DDBJ databases">
        <authorList>
            <person name="Nowell W R."/>
        </authorList>
    </citation>
    <scope>NUCLEOTIDE SEQUENCE</scope>
</reference>
<sequence>MFQIGEEPVVDQIIVDDFNGDRYLDIGFGKTGQTINLLIGDGRGDFTLQTTFPIRFSGAFAWTGVGDFNGDGFVDIINVDLNSTSQDVFLNVCK</sequence>
<dbReference type="Proteomes" id="UP000663860">
    <property type="component" value="Unassembled WGS sequence"/>
</dbReference>
<evidence type="ECO:0000313" key="2">
    <source>
        <dbReference type="EMBL" id="CAF1442847.1"/>
    </source>
</evidence>
<accession>A0A815NWC3</accession>
<evidence type="ECO:0000256" key="1">
    <source>
        <dbReference type="ARBA" id="ARBA00022729"/>
    </source>
</evidence>
<comment type="caution">
    <text evidence="2">The sequence shown here is derived from an EMBL/GenBank/DDBJ whole genome shotgun (WGS) entry which is preliminary data.</text>
</comment>
<dbReference type="AlphaFoldDB" id="A0A815NWC3"/>
<dbReference type="Pfam" id="PF13517">
    <property type="entry name" value="FG-GAP_3"/>
    <property type="match status" value="1"/>
</dbReference>
<evidence type="ECO:0008006" key="4">
    <source>
        <dbReference type="Google" id="ProtNLM"/>
    </source>
</evidence>
<proteinExistence type="predicted"/>
<evidence type="ECO:0000313" key="3">
    <source>
        <dbReference type="Proteomes" id="UP000663860"/>
    </source>
</evidence>
<dbReference type="InterPro" id="IPR013517">
    <property type="entry name" value="FG-GAP"/>
</dbReference>
<keyword evidence="1" id="KW-0732">Signal</keyword>